<evidence type="ECO:0000313" key="4">
    <source>
        <dbReference type="EMBL" id="MBJ7879456.1"/>
    </source>
</evidence>
<dbReference type="InterPro" id="IPR053147">
    <property type="entry name" value="Hsp_HslJ-like"/>
</dbReference>
<dbReference type="Pfam" id="PF14302">
    <property type="entry name" value="DUF4377"/>
    <property type="match status" value="1"/>
</dbReference>
<feature type="signal peptide" evidence="1">
    <location>
        <begin position="1"/>
        <end position="18"/>
    </location>
</feature>
<dbReference type="Gene3D" id="2.40.128.270">
    <property type="match status" value="1"/>
</dbReference>
<accession>A0A934KH61</accession>
<dbReference type="AlphaFoldDB" id="A0A934KH61"/>
<organism evidence="4 5">
    <name type="scientific">Gelidibacter salicanalis</name>
    <dbReference type="NCBI Taxonomy" id="291193"/>
    <lineage>
        <taxon>Bacteria</taxon>
        <taxon>Pseudomonadati</taxon>
        <taxon>Bacteroidota</taxon>
        <taxon>Flavobacteriia</taxon>
        <taxon>Flavobacteriales</taxon>
        <taxon>Flavobacteriaceae</taxon>
        <taxon>Gelidibacter</taxon>
    </lineage>
</organism>
<sequence length="216" mass="24280">MKVRLASVVLLFCCFWLASCEVVPSDKIIYINNTLIACADGASEKCFQIKITEDGAWQAYPGTIEGFEYEEGLFYKLKVSENATDNTSAEAELPSYSLVEVLEKSNTTLTVDNGYWIVVDILDTSKLPRNPVFSVTENTIEGNTSCNKFSGTLEIDKHTFKPNIVKSTEMGCNTLSVEQLFLKTLQEVERYKIEGDSLLLMDKHKKKIITCVYSHE</sequence>
<keyword evidence="1" id="KW-0732">Signal</keyword>
<dbReference type="InterPro" id="IPR025485">
    <property type="entry name" value="DUF4377"/>
</dbReference>
<feature type="domain" description="DUF306" evidence="2">
    <location>
        <begin position="112"/>
        <end position="210"/>
    </location>
</feature>
<evidence type="ECO:0000259" key="2">
    <source>
        <dbReference type="Pfam" id="PF03724"/>
    </source>
</evidence>
<gene>
    <name evidence="4" type="ORF">JEM65_02130</name>
</gene>
<dbReference type="PROSITE" id="PS51257">
    <property type="entry name" value="PROKAR_LIPOPROTEIN"/>
    <property type="match status" value="1"/>
</dbReference>
<dbReference type="PANTHER" id="PTHR35535:SF2">
    <property type="entry name" value="DUF306 DOMAIN-CONTAINING PROTEIN"/>
    <property type="match status" value="1"/>
</dbReference>
<evidence type="ECO:0000259" key="3">
    <source>
        <dbReference type="Pfam" id="PF14302"/>
    </source>
</evidence>
<protein>
    <submittedName>
        <fullName evidence="4">DUF4377 domain-containing protein</fullName>
    </submittedName>
</protein>
<dbReference type="InterPro" id="IPR038670">
    <property type="entry name" value="HslJ-like_sf"/>
</dbReference>
<proteinExistence type="predicted"/>
<name>A0A934KH61_9FLAO</name>
<dbReference type="EMBL" id="JAEHJZ010000004">
    <property type="protein sequence ID" value="MBJ7879456.1"/>
    <property type="molecule type" value="Genomic_DNA"/>
</dbReference>
<dbReference type="PANTHER" id="PTHR35535">
    <property type="entry name" value="HEAT SHOCK PROTEIN HSLJ"/>
    <property type="match status" value="1"/>
</dbReference>
<evidence type="ECO:0000256" key="1">
    <source>
        <dbReference type="SAM" id="SignalP"/>
    </source>
</evidence>
<dbReference type="InterPro" id="IPR005184">
    <property type="entry name" value="DUF306_Meta_HslJ"/>
</dbReference>
<keyword evidence="5" id="KW-1185">Reference proteome</keyword>
<dbReference type="Proteomes" id="UP000662373">
    <property type="component" value="Unassembled WGS sequence"/>
</dbReference>
<reference evidence="4 5" key="1">
    <citation type="submission" date="2020-09" db="EMBL/GenBank/DDBJ databases">
        <title>Draft genome of Gelidibacter salicanalis PAMC21136.</title>
        <authorList>
            <person name="Park H."/>
        </authorList>
    </citation>
    <scope>NUCLEOTIDE SEQUENCE [LARGE SCALE GENOMIC DNA]</scope>
    <source>
        <strain evidence="4 5">PAMC21136</strain>
    </source>
</reference>
<comment type="caution">
    <text evidence="4">The sequence shown here is derived from an EMBL/GenBank/DDBJ whole genome shotgun (WGS) entry which is preliminary data.</text>
</comment>
<evidence type="ECO:0000313" key="5">
    <source>
        <dbReference type="Proteomes" id="UP000662373"/>
    </source>
</evidence>
<dbReference type="Pfam" id="PF03724">
    <property type="entry name" value="META"/>
    <property type="match status" value="1"/>
</dbReference>
<dbReference type="RefSeq" id="WP_199596907.1">
    <property type="nucleotide sequence ID" value="NZ_JAEHJZ010000004.1"/>
</dbReference>
<feature type="chain" id="PRO_5036705705" evidence="1">
    <location>
        <begin position="19"/>
        <end position="216"/>
    </location>
</feature>
<feature type="domain" description="DUF4377" evidence="3">
    <location>
        <begin position="30"/>
        <end position="104"/>
    </location>
</feature>